<reference evidence="2" key="1">
    <citation type="journal article" date="2020" name="mSystems">
        <title>Genome- and Community-Level Interaction Insights into Carbon Utilization and Element Cycling Functions of Hydrothermarchaeota in Hydrothermal Sediment.</title>
        <authorList>
            <person name="Zhou Z."/>
            <person name="Liu Y."/>
            <person name="Xu W."/>
            <person name="Pan J."/>
            <person name="Luo Z.H."/>
            <person name="Li M."/>
        </authorList>
    </citation>
    <scope>NUCLEOTIDE SEQUENCE [LARGE SCALE GENOMIC DNA]</scope>
    <source>
        <strain evidence="1">SpSt-638</strain>
        <strain evidence="2">SpSt-648</strain>
    </source>
</reference>
<dbReference type="EMBL" id="DTBE01000013">
    <property type="protein sequence ID" value="HGQ59191.1"/>
    <property type="molecule type" value="Genomic_DNA"/>
</dbReference>
<comment type="caution">
    <text evidence="2">The sequence shown here is derived from an EMBL/GenBank/DDBJ whole genome shotgun (WGS) entry which is preliminary data.</text>
</comment>
<dbReference type="EMBL" id="DTBP01000017">
    <property type="protein sequence ID" value="HGQ73949.1"/>
    <property type="molecule type" value="Genomic_DNA"/>
</dbReference>
<protein>
    <submittedName>
        <fullName evidence="2">Uncharacterized protein</fullName>
    </submittedName>
</protein>
<dbReference type="AlphaFoldDB" id="A0A7C4NPJ0"/>
<sequence>MSSETGEPVYVVRVGDKVIEINEEKLKIIYEYIHRPMSLEELAKKLGLDGWEEAYDFIKKIPAWLMWTPPSLWKFRKKWIESKAGDESRK</sequence>
<organism evidence="2">
    <name type="scientific">Staphylothermus marinus</name>
    <dbReference type="NCBI Taxonomy" id="2280"/>
    <lineage>
        <taxon>Archaea</taxon>
        <taxon>Thermoproteota</taxon>
        <taxon>Thermoprotei</taxon>
        <taxon>Desulfurococcales</taxon>
        <taxon>Desulfurococcaceae</taxon>
        <taxon>Staphylothermus</taxon>
    </lineage>
</organism>
<accession>A0A7C4NPJ0</accession>
<gene>
    <name evidence="1" type="ORF">ENU09_00475</name>
    <name evidence="2" type="ORF">ENU20_02595</name>
</gene>
<evidence type="ECO:0000313" key="2">
    <source>
        <dbReference type="EMBL" id="HGQ73949.1"/>
    </source>
</evidence>
<name>A0A7C4NPJ0_STAMA</name>
<proteinExistence type="predicted"/>
<evidence type="ECO:0000313" key="1">
    <source>
        <dbReference type="EMBL" id="HGQ59191.1"/>
    </source>
</evidence>